<evidence type="ECO:0000313" key="2">
    <source>
        <dbReference type="WBParaSite" id="sdigi.contig455.g8443.t1"/>
    </source>
</evidence>
<organism evidence="1 2">
    <name type="scientific">Setaria digitata</name>
    <dbReference type="NCBI Taxonomy" id="48799"/>
    <lineage>
        <taxon>Eukaryota</taxon>
        <taxon>Metazoa</taxon>
        <taxon>Ecdysozoa</taxon>
        <taxon>Nematoda</taxon>
        <taxon>Chromadorea</taxon>
        <taxon>Rhabditida</taxon>
        <taxon>Spirurina</taxon>
        <taxon>Spiruromorpha</taxon>
        <taxon>Filarioidea</taxon>
        <taxon>Setariidae</taxon>
        <taxon>Setaria</taxon>
    </lineage>
</organism>
<accession>A0A915PV55</accession>
<dbReference type="AlphaFoldDB" id="A0A915PV55"/>
<keyword evidence="1" id="KW-1185">Reference proteome</keyword>
<evidence type="ECO:0000313" key="1">
    <source>
        <dbReference type="Proteomes" id="UP000887581"/>
    </source>
</evidence>
<sequence>MGGVFTGDVLSHCCAPPSKQGELAEIELTCTGDAEHVPSGYEPLPFQFVLLLIHEFSDAFRLPL</sequence>
<reference evidence="2" key="1">
    <citation type="submission" date="2022-11" db="UniProtKB">
        <authorList>
            <consortium name="WormBaseParasite"/>
        </authorList>
    </citation>
    <scope>IDENTIFICATION</scope>
</reference>
<proteinExistence type="predicted"/>
<protein>
    <submittedName>
        <fullName evidence="2">Uncharacterized protein</fullName>
    </submittedName>
</protein>
<name>A0A915PV55_9BILA</name>
<dbReference type="WBParaSite" id="sdigi.contig455.g8443.t1">
    <property type="protein sequence ID" value="sdigi.contig455.g8443.t1"/>
    <property type="gene ID" value="sdigi.contig455.g8443"/>
</dbReference>
<dbReference type="Proteomes" id="UP000887581">
    <property type="component" value="Unplaced"/>
</dbReference>